<keyword evidence="1" id="KW-1133">Transmembrane helix</keyword>
<name>A0ABP0UX92_9BRYO</name>
<keyword evidence="3" id="KW-1185">Reference proteome</keyword>
<evidence type="ECO:0000313" key="3">
    <source>
        <dbReference type="Proteomes" id="UP001497512"/>
    </source>
</evidence>
<dbReference type="Proteomes" id="UP001497512">
    <property type="component" value="Chromosome 7"/>
</dbReference>
<proteinExistence type="predicted"/>
<protein>
    <submittedName>
        <fullName evidence="2">Uncharacterized protein</fullName>
    </submittedName>
</protein>
<accession>A0ABP0UX92</accession>
<organism evidence="2 3">
    <name type="scientific">Sphagnum troendelagicum</name>
    <dbReference type="NCBI Taxonomy" id="128251"/>
    <lineage>
        <taxon>Eukaryota</taxon>
        <taxon>Viridiplantae</taxon>
        <taxon>Streptophyta</taxon>
        <taxon>Embryophyta</taxon>
        <taxon>Bryophyta</taxon>
        <taxon>Sphagnophytina</taxon>
        <taxon>Sphagnopsida</taxon>
        <taxon>Sphagnales</taxon>
        <taxon>Sphagnaceae</taxon>
        <taxon>Sphagnum</taxon>
    </lineage>
</organism>
<evidence type="ECO:0000313" key="2">
    <source>
        <dbReference type="EMBL" id="CAK9232273.1"/>
    </source>
</evidence>
<feature type="transmembrane region" description="Helical" evidence="1">
    <location>
        <begin position="33"/>
        <end position="55"/>
    </location>
</feature>
<reference evidence="2" key="1">
    <citation type="submission" date="2024-02" db="EMBL/GenBank/DDBJ databases">
        <authorList>
            <consortium name="ELIXIR-Norway"/>
            <consortium name="Elixir Norway"/>
        </authorList>
    </citation>
    <scope>NUCLEOTIDE SEQUENCE</scope>
</reference>
<keyword evidence="1" id="KW-0812">Transmembrane</keyword>
<dbReference type="EMBL" id="OZ019899">
    <property type="protein sequence ID" value="CAK9232273.1"/>
    <property type="molecule type" value="Genomic_DNA"/>
</dbReference>
<gene>
    <name evidence="2" type="ORF">CSSPTR1EN2_LOCUS21175</name>
</gene>
<evidence type="ECO:0000256" key="1">
    <source>
        <dbReference type="SAM" id="Phobius"/>
    </source>
</evidence>
<sequence length="68" mass="7762">MANSQKESGGDELPEAAYHLDLDRSDRWHHKHIISYILGLRSSGITLVQVLMVFVNTKRVSEEKTCHL</sequence>
<keyword evidence="1" id="KW-0472">Membrane</keyword>